<comment type="caution">
    <text evidence="1">The sequence shown here is derived from an EMBL/GenBank/DDBJ whole genome shotgun (WGS) entry which is preliminary data.</text>
</comment>
<evidence type="ECO:0000313" key="1">
    <source>
        <dbReference type="EMBL" id="KAI0058634.1"/>
    </source>
</evidence>
<organism evidence="1 2">
    <name type="scientific">Artomyces pyxidatus</name>
    <dbReference type="NCBI Taxonomy" id="48021"/>
    <lineage>
        <taxon>Eukaryota</taxon>
        <taxon>Fungi</taxon>
        <taxon>Dikarya</taxon>
        <taxon>Basidiomycota</taxon>
        <taxon>Agaricomycotina</taxon>
        <taxon>Agaricomycetes</taxon>
        <taxon>Russulales</taxon>
        <taxon>Auriscalpiaceae</taxon>
        <taxon>Artomyces</taxon>
    </lineage>
</organism>
<proteinExistence type="predicted"/>
<accession>A0ACB8SQJ4</accession>
<name>A0ACB8SQJ4_9AGAM</name>
<gene>
    <name evidence="1" type="ORF">BV25DRAFT_1212589</name>
</gene>
<reference evidence="1" key="2">
    <citation type="journal article" date="2022" name="New Phytol.">
        <title>Evolutionary transition to the ectomycorrhizal habit in the genomes of a hyperdiverse lineage of mushroom-forming fungi.</title>
        <authorList>
            <person name="Looney B."/>
            <person name="Miyauchi S."/>
            <person name="Morin E."/>
            <person name="Drula E."/>
            <person name="Courty P.E."/>
            <person name="Kohler A."/>
            <person name="Kuo A."/>
            <person name="LaButti K."/>
            <person name="Pangilinan J."/>
            <person name="Lipzen A."/>
            <person name="Riley R."/>
            <person name="Andreopoulos W."/>
            <person name="He G."/>
            <person name="Johnson J."/>
            <person name="Nolan M."/>
            <person name="Tritt A."/>
            <person name="Barry K.W."/>
            <person name="Grigoriev I.V."/>
            <person name="Nagy L.G."/>
            <person name="Hibbett D."/>
            <person name="Henrissat B."/>
            <person name="Matheny P.B."/>
            <person name="Labbe J."/>
            <person name="Martin F.M."/>
        </authorList>
    </citation>
    <scope>NUCLEOTIDE SEQUENCE</scope>
    <source>
        <strain evidence="1">HHB10654</strain>
    </source>
</reference>
<sequence>MNWSTTVYTSLSSDTEPSIVVTFDSAKYVFNVGENTTRAVLQSGRGWKKVKGIFLTDLGTKRTSGIPGMLMSIADASARKIDFVGPTGLLHLLASMRLYTFRNTVCLNPVEVSSTLASTGGDPTPVYNDSNIAVYSIPILPTTPPASTLQPEDEVMDLGEDLTLKRKRDLSPDQPSKRLQTEVDSSALAPTPSLLDRFRDDVSFSSASLTGNEAQDWRRLVIDHMFTWKEPPPPPKKEPLRKKLKKGKGVLAEPVEEHLLEAVSFTSATHPSTDAESLPQIPHWAEDPTGSAETSKVSVSRRAKGALNPAGSMNRLPVFVDPSPKSTLAYVVVGPRVRGKFDAKRAEELGLQGRLRGRVAKGETVTFMVDDGNGGKVERVVKPEDCLGEQESPGVVIVLDVPTQAHIDSLTSSFSGTFLGSLRSKGAEDRKRHAVHIIYHFLGEGVLEDNRYKVFMNGFADETHHLVTSRHHIPDPLTFTSAGFSQLRLNQLDAEIFPLPKYNTSPRADLSVVTGLPTNTSILRANTWTEMRPRKPPAAEESIQNRDKFHPAVTSPDLLALPLATLGRFAEAQEQVQSILAEREKVGKESRPGDDVVVVPLGTSSAVSSRYRNVSGMLVQIPGRGNLLLDAGEGTWGQLARYFGTDESQPSNVWEALRELKCIFISHGHADHHAGVAKILAMRRQLNPPPTTPLYLIGVYSVQLYLREYSDIENLGFSDDTSSNGVLTVLNDAINVKQRNKYDSSGGGDWRDMTCSHRAAEALCEILGLLTLNTVEVRHRTKAFGLVLEHRDGWRLVYSGDTMPANNLVQAGQGATLLIHEATMGDDQEEMAHRKAHSTIGQAINIGKQMHAENVLLTHFSSRYPHMPEYLAQPHEDGVAAGPTVALALDHARTRVGDLWKMPLYFRAIEQSFWDTKEEGDEEEEKELLQASAGQLE</sequence>
<reference evidence="1" key="1">
    <citation type="submission" date="2021-03" db="EMBL/GenBank/DDBJ databases">
        <authorList>
            <consortium name="DOE Joint Genome Institute"/>
            <person name="Ahrendt S."/>
            <person name="Looney B.P."/>
            <person name="Miyauchi S."/>
            <person name="Morin E."/>
            <person name="Drula E."/>
            <person name="Courty P.E."/>
            <person name="Chicoki N."/>
            <person name="Fauchery L."/>
            <person name="Kohler A."/>
            <person name="Kuo A."/>
            <person name="Labutti K."/>
            <person name="Pangilinan J."/>
            <person name="Lipzen A."/>
            <person name="Riley R."/>
            <person name="Andreopoulos W."/>
            <person name="He G."/>
            <person name="Johnson J."/>
            <person name="Barry K.W."/>
            <person name="Grigoriev I.V."/>
            <person name="Nagy L."/>
            <person name="Hibbett D."/>
            <person name="Henrissat B."/>
            <person name="Matheny P.B."/>
            <person name="Labbe J."/>
            <person name="Martin F."/>
        </authorList>
    </citation>
    <scope>NUCLEOTIDE SEQUENCE</scope>
    <source>
        <strain evidence="1">HHB10654</strain>
    </source>
</reference>
<evidence type="ECO:0000313" key="2">
    <source>
        <dbReference type="Proteomes" id="UP000814140"/>
    </source>
</evidence>
<keyword evidence="2" id="KW-1185">Reference proteome</keyword>
<dbReference type="Proteomes" id="UP000814140">
    <property type="component" value="Unassembled WGS sequence"/>
</dbReference>
<protein>
    <submittedName>
        <fullName evidence="1">Uncharacterized protein</fullName>
    </submittedName>
</protein>
<dbReference type="EMBL" id="MU277233">
    <property type="protein sequence ID" value="KAI0058634.1"/>
    <property type="molecule type" value="Genomic_DNA"/>
</dbReference>